<name>A0A9R1W1W4_LACSA</name>
<accession>A0A9R1W1W4</accession>
<dbReference type="EMBL" id="NBSK02000003">
    <property type="protein sequence ID" value="KAJ0216860.1"/>
    <property type="molecule type" value="Genomic_DNA"/>
</dbReference>
<organism evidence="1 2">
    <name type="scientific">Lactuca sativa</name>
    <name type="common">Garden lettuce</name>
    <dbReference type="NCBI Taxonomy" id="4236"/>
    <lineage>
        <taxon>Eukaryota</taxon>
        <taxon>Viridiplantae</taxon>
        <taxon>Streptophyta</taxon>
        <taxon>Embryophyta</taxon>
        <taxon>Tracheophyta</taxon>
        <taxon>Spermatophyta</taxon>
        <taxon>Magnoliopsida</taxon>
        <taxon>eudicotyledons</taxon>
        <taxon>Gunneridae</taxon>
        <taxon>Pentapetalae</taxon>
        <taxon>asterids</taxon>
        <taxon>campanulids</taxon>
        <taxon>Asterales</taxon>
        <taxon>Asteraceae</taxon>
        <taxon>Cichorioideae</taxon>
        <taxon>Cichorieae</taxon>
        <taxon>Lactucinae</taxon>
        <taxon>Lactuca</taxon>
    </lineage>
</organism>
<evidence type="ECO:0000313" key="1">
    <source>
        <dbReference type="EMBL" id="KAJ0216860.1"/>
    </source>
</evidence>
<dbReference type="AlphaFoldDB" id="A0A9R1W1W4"/>
<dbReference type="Pfam" id="PF07816">
    <property type="entry name" value="DUF1645"/>
    <property type="match status" value="1"/>
</dbReference>
<dbReference type="InterPro" id="IPR012442">
    <property type="entry name" value="DUF1645_plant"/>
</dbReference>
<dbReference type="Proteomes" id="UP000235145">
    <property type="component" value="Unassembled WGS sequence"/>
</dbReference>
<comment type="caution">
    <text evidence="1">The sequence shown here is derived from an EMBL/GenBank/DDBJ whole genome shotgun (WGS) entry which is preliminary data.</text>
</comment>
<proteinExistence type="predicted"/>
<protein>
    <submittedName>
        <fullName evidence="1">Uncharacterized protein</fullName>
    </submittedName>
</protein>
<gene>
    <name evidence="1" type="ORF">LSAT_V11C300140530</name>
</gene>
<sequence length="252" mass="28145">MEQQGEIEGSGSSPSFSFYASDTSTSMAIAKVIREEQASRFRESGDSDEDDFRFSLDLSEEEVSAKEIDSQGWTIFPLFNRDLLVNDEAKSKDNEINASGSITGQLRKLFIEEGEESSSCSSSDADDLEVLPSGTFCVWRPKTEGGSSSVMTKIKKSSSTGSLLKKWKLRYMLRRSNSEGKDALVLLTPKQKRNSGEVSKVAGKLKTQTPVHELFYVRKRAENEVGKRKSFLPYRQVGLFTNVNEMAKMLPF</sequence>
<dbReference type="PANTHER" id="PTHR33095:SF123">
    <property type="entry name" value="HMG BOX DOMAIN-CONTAINING PROTEIN"/>
    <property type="match status" value="1"/>
</dbReference>
<evidence type="ECO:0000313" key="2">
    <source>
        <dbReference type="Proteomes" id="UP000235145"/>
    </source>
</evidence>
<keyword evidence="2" id="KW-1185">Reference proteome</keyword>
<dbReference type="Gramene" id="rna-gnl|WGS:NBSK|LSAT_0X15161_mrna">
    <property type="protein sequence ID" value="cds-PLY71424.1"/>
    <property type="gene ID" value="gene-LSAT_0X15161"/>
</dbReference>
<dbReference type="PANTHER" id="PTHR33095">
    <property type="entry name" value="OS07G0619500 PROTEIN"/>
    <property type="match status" value="1"/>
</dbReference>
<dbReference type="OrthoDB" id="1111059at2759"/>
<reference evidence="1 2" key="1">
    <citation type="journal article" date="2017" name="Nat. Commun.">
        <title>Genome assembly with in vitro proximity ligation data and whole-genome triplication in lettuce.</title>
        <authorList>
            <person name="Reyes-Chin-Wo S."/>
            <person name="Wang Z."/>
            <person name="Yang X."/>
            <person name="Kozik A."/>
            <person name="Arikit S."/>
            <person name="Song C."/>
            <person name="Xia L."/>
            <person name="Froenicke L."/>
            <person name="Lavelle D.O."/>
            <person name="Truco M.J."/>
            <person name="Xia R."/>
            <person name="Zhu S."/>
            <person name="Xu C."/>
            <person name="Xu H."/>
            <person name="Xu X."/>
            <person name="Cox K."/>
            <person name="Korf I."/>
            <person name="Meyers B.C."/>
            <person name="Michelmore R.W."/>
        </authorList>
    </citation>
    <scope>NUCLEOTIDE SEQUENCE [LARGE SCALE GENOMIC DNA]</scope>
    <source>
        <strain evidence="2">cv. Salinas</strain>
        <tissue evidence="1">Seedlings</tissue>
    </source>
</reference>